<dbReference type="RefSeq" id="WP_140927430.1">
    <property type="nucleotide sequence ID" value="NZ_VFSU01000017.1"/>
</dbReference>
<proteinExistence type="inferred from homology"/>
<accession>A0A501XPN5</accession>
<dbReference type="PANTHER" id="PTHR34039:SF1">
    <property type="entry name" value="UPF0102 PROTEIN YRAN"/>
    <property type="match status" value="1"/>
</dbReference>
<dbReference type="InterPro" id="IPR011335">
    <property type="entry name" value="Restrct_endonuc-II-like"/>
</dbReference>
<dbReference type="GO" id="GO:0003676">
    <property type="term" value="F:nucleic acid binding"/>
    <property type="evidence" value="ECO:0007669"/>
    <property type="project" value="InterPro"/>
</dbReference>
<evidence type="ECO:0000313" key="3">
    <source>
        <dbReference type="Proteomes" id="UP000319897"/>
    </source>
</evidence>
<dbReference type="AlphaFoldDB" id="A0A501XPN5"/>
<dbReference type="NCBIfam" id="NF009151">
    <property type="entry name" value="PRK12497.1-5"/>
    <property type="match status" value="1"/>
</dbReference>
<evidence type="ECO:0000313" key="2">
    <source>
        <dbReference type="EMBL" id="TPE62658.1"/>
    </source>
</evidence>
<protein>
    <submittedName>
        <fullName evidence="2">YraN family protein</fullName>
    </submittedName>
</protein>
<dbReference type="InterPro" id="IPR011856">
    <property type="entry name" value="tRNA_endonuc-like_dom_sf"/>
</dbReference>
<gene>
    <name evidence="2" type="ORF">FJQ54_05585</name>
</gene>
<dbReference type="Gene3D" id="3.40.1350.10">
    <property type="match status" value="1"/>
</dbReference>
<comment type="similarity">
    <text evidence="1">Belongs to the UPF0102 family.</text>
</comment>
<sequence>MTRADAEKRGRRAEQLAALLLMAKGWRIVARRRRMPMIEVDLVARRGQLLAVVEVKQRATLDAATCALTPWAAERLRSAARQLAAEAGPGVSARVDLIALAPGRWPRHIPGVG</sequence>
<dbReference type="InterPro" id="IPR003509">
    <property type="entry name" value="UPF0102_YraN-like"/>
</dbReference>
<dbReference type="Pfam" id="PF02021">
    <property type="entry name" value="UPF0102"/>
    <property type="match status" value="1"/>
</dbReference>
<keyword evidence="3" id="KW-1185">Reference proteome</keyword>
<dbReference type="OrthoDB" id="9812968at2"/>
<dbReference type="Proteomes" id="UP000319897">
    <property type="component" value="Unassembled WGS sequence"/>
</dbReference>
<comment type="caution">
    <text evidence="2">The sequence shown here is derived from an EMBL/GenBank/DDBJ whole genome shotgun (WGS) entry which is preliminary data.</text>
</comment>
<dbReference type="SUPFAM" id="SSF52980">
    <property type="entry name" value="Restriction endonuclease-like"/>
    <property type="match status" value="1"/>
</dbReference>
<dbReference type="PANTHER" id="PTHR34039">
    <property type="entry name" value="UPF0102 PROTEIN YRAN"/>
    <property type="match status" value="1"/>
</dbReference>
<dbReference type="EMBL" id="VFSU01000017">
    <property type="protein sequence ID" value="TPE62658.1"/>
    <property type="molecule type" value="Genomic_DNA"/>
</dbReference>
<name>A0A501XPN5_9SPHN</name>
<organism evidence="2 3">
    <name type="scientific">Sandaracinobacter neustonicus</name>
    <dbReference type="NCBI Taxonomy" id="1715348"/>
    <lineage>
        <taxon>Bacteria</taxon>
        <taxon>Pseudomonadati</taxon>
        <taxon>Pseudomonadota</taxon>
        <taxon>Alphaproteobacteria</taxon>
        <taxon>Sphingomonadales</taxon>
        <taxon>Sphingosinicellaceae</taxon>
        <taxon>Sandaracinobacter</taxon>
    </lineage>
</organism>
<reference evidence="2 3" key="1">
    <citation type="submission" date="2019-06" db="EMBL/GenBank/DDBJ databases">
        <authorList>
            <person name="Lee I."/>
            <person name="Jang G.I."/>
            <person name="Hwang C.Y."/>
        </authorList>
    </citation>
    <scope>NUCLEOTIDE SEQUENCE [LARGE SCALE GENOMIC DNA]</scope>
    <source>
        <strain evidence="2 3">PAMC 28131</strain>
    </source>
</reference>
<evidence type="ECO:0000256" key="1">
    <source>
        <dbReference type="ARBA" id="ARBA00006738"/>
    </source>
</evidence>